<gene>
    <name evidence="2" type="ORF">GCM10010946_08500</name>
</gene>
<proteinExistence type="predicted"/>
<reference evidence="3" key="1">
    <citation type="journal article" date="2019" name="Int. J. Syst. Evol. Microbiol.">
        <title>The Global Catalogue of Microorganisms (GCM) 10K type strain sequencing project: providing services to taxonomists for standard genome sequencing and annotation.</title>
        <authorList>
            <consortium name="The Broad Institute Genomics Platform"/>
            <consortium name="The Broad Institute Genome Sequencing Center for Infectious Disease"/>
            <person name="Wu L."/>
            <person name="Ma J."/>
        </authorList>
    </citation>
    <scope>NUCLEOTIDE SEQUENCE [LARGE SCALE GENOMIC DNA]</scope>
    <source>
        <strain evidence="3">KCTC 23917</strain>
    </source>
</reference>
<accession>A0ABQ2XVG0</accession>
<dbReference type="InterPro" id="IPR001638">
    <property type="entry name" value="Solute-binding_3/MltF_N"/>
</dbReference>
<dbReference type="Gene3D" id="3.40.190.10">
    <property type="entry name" value="Periplasmic binding protein-like II"/>
    <property type="match status" value="2"/>
</dbReference>
<comment type="caution">
    <text evidence="2">The sequence shown here is derived from an EMBL/GenBank/DDBJ whole genome shotgun (WGS) entry which is preliminary data.</text>
</comment>
<evidence type="ECO:0000259" key="1">
    <source>
        <dbReference type="Pfam" id="PF00497"/>
    </source>
</evidence>
<feature type="domain" description="Solute-binding protein family 3/N-terminal" evidence="1">
    <location>
        <begin position="26"/>
        <end position="242"/>
    </location>
</feature>
<dbReference type="EMBL" id="BMYU01000002">
    <property type="protein sequence ID" value="GGX33797.1"/>
    <property type="molecule type" value="Genomic_DNA"/>
</dbReference>
<dbReference type="Pfam" id="PF00497">
    <property type="entry name" value="SBP_bac_3"/>
    <property type="match status" value="1"/>
</dbReference>
<evidence type="ECO:0000313" key="3">
    <source>
        <dbReference type="Proteomes" id="UP000653343"/>
    </source>
</evidence>
<evidence type="ECO:0000313" key="2">
    <source>
        <dbReference type="EMBL" id="GGX33797.1"/>
    </source>
</evidence>
<dbReference type="Proteomes" id="UP000653343">
    <property type="component" value="Unassembled WGS sequence"/>
</dbReference>
<dbReference type="PANTHER" id="PTHR38834">
    <property type="entry name" value="PERIPLASMIC SUBSTRATE BINDING PROTEIN FAMILY 3"/>
    <property type="match status" value="1"/>
</dbReference>
<organism evidence="2 3">
    <name type="scientific">Undibacterium squillarum</name>
    <dbReference type="NCBI Taxonomy" id="1131567"/>
    <lineage>
        <taxon>Bacteria</taxon>
        <taxon>Pseudomonadati</taxon>
        <taxon>Pseudomonadota</taxon>
        <taxon>Betaproteobacteria</taxon>
        <taxon>Burkholderiales</taxon>
        <taxon>Oxalobacteraceae</taxon>
        <taxon>Undibacterium</taxon>
    </lineage>
</organism>
<dbReference type="PANTHER" id="PTHR38834:SF3">
    <property type="entry name" value="SOLUTE-BINDING PROTEIN FAMILY 3_N-TERMINAL DOMAIN-CONTAINING PROTEIN"/>
    <property type="match status" value="1"/>
</dbReference>
<protein>
    <submittedName>
        <fullName evidence="2">ABC transporter substrate-binding protein</fullName>
    </submittedName>
</protein>
<dbReference type="SUPFAM" id="SSF53850">
    <property type="entry name" value="Periplasmic binding protein-like II"/>
    <property type="match status" value="1"/>
</dbReference>
<sequence>MLLVSAWLPVVSAAEQKSTQWFVIYHSHPPLSFEDHGNRSGFVSDIVDAILAEAELDTQSQLMPLARAFQVLKTQKNTMLFPVTRLPEREALYEWLGPVAPRSIYLYKLRTRTDIQVSHIDEISKYRIGLVREMASTQNFLSTYHVPKDTLDYAPTPDSNFRKFLMNRNDLIVASEWTATYIMRSLGHSIRELEPVILLDQQHQYYIAISKNSDTKVIQRLRTAYDKLQKSGVLEKIRQKYTE</sequence>
<name>A0ABQ2XVG0_9BURK</name>
<dbReference type="RefSeq" id="WP_189355817.1">
    <property type="nucleotide sequence ID" value="NZ_BMYU01000002.1"/>
</dbReference>
<keyword evidence="3" id="KW-1185">Reference proteome</keyword>